<evidence type="ECO:0000256" key="1">
    <source>
        <dbReference type="ARBA" id="ARBA00007692"/>
    </source>
</evidence>
<dbReference type="FunCoup" id="A0A6J0PRK9">
    <property type="interactions" value="29"/>
</dbReference>
<sequence>MLLSELSSSHLRRQGSKTLLAYLHRRRLGVLLSFSSSSVTTATAAAAVKGSSPGPQFMLEYLITSCGLSPSEAAKASKHLRRIESPQRPNSVLGFFKSEGFDDADIKKIVSRHPRCLGFDVEKTLAPKFRALRDLGFSRSDLPPLVLSNPSVLNFRLHRTLLPRIELWRNLFGSMELLKKFLKRKNWFLGCSIEKKILPNLSLLRDYGIPDMGISLMMKRHPSLIVRRPDSLRHLVGRVEELGVRPHSGMFAWVLQTLHTFSKARFAAKMELMRSFGWSESEFLTAFSKAPVILTVSKKVMQRKMEFLVKEAGCTPSYVARYPVLLMYSLDKRLVPRYRAMEILKSKGLHAMKCQLYGIMCVSEKDFFEKFILCHKEKVPELHEIFTAGCKKAAS</sequence>
<dbReference type="PANTHER" id="PTHR13068">
    <property type="entry name" value="CGI-12 PROTEIN-RELATED"/>
    <property type="match status" value="1"/>
</dbReference>
<dbReference type="PANTHER" id="PTHR13068:SF242">
    <property type="entry name" value="OS04G0637500 PROTEIN"/>
    <property type="match status" value="1"/>
</dbReference>
<dbReference type="InterPro" id="IPR038538">
    <property type="entry name" value="MTERF_sf"/>
</dbReference>
<accession>A0A6J0PRK9</accession>
<protein>
    <submittedName>
        <fullName evidence="5">Transcription termination factor MTERF8, chloroplastic-like</fullName>
    </submittedName>
</protein>
<evidence type="ECO:0000256" key="3">
    <source>
        <dbReference type="ARBA" id="ARBA00022946"/>
    </source>
</evidence>
<dbReference type="KEGG" id="egu:105058210"/>
<dbReference type="GO" id="GO:0003676">
    <property type="term" value="F:nucleic acid binding"/>
    <property type="evidence" value="ECO:0007669"/>
    <property type="project" value="InterPro"/>
</dbReference>
<evidence type="ECO:0000256" key="2">
    <source>
        <dbReference type="ARBA" id="ARBA00022472"/>
    </source>
</evidence>
<evidence type="ECO:0000313" key="4">
    <source>
        <dbReference type="Proteomes" id="UP000504607"/>
    </source>
</evidence>
<dbReference type="Gene3D" id="1.25.70.10">
    <property type="entry name" value="Transcription termination factor 3, mitochondrial"/>
    <property type="match status" value="2"/>
</dbReference>
<evidence type="ECO:0000313" key="5">
    <source>
        <dbReference type="RefSeq" id="XP_019710586.1"/>
    </source>
</evidence>
<name>A0A6J0PRK9_ELAGV</name>
<dbReference type="OrthoDB" id="641315at2759"/>
<dbReference type="GO" id="GO:0006353">
    <property type="term" value="P:DNA-templated transcription termination"/>
    <property type="evidence" value="ECO:0007669"/>
    <property type="project" value="UniProtKB-KW"/>
</dbReference>
<dbReference type="InterPro" id="IPR003690">
    <property type="entry name" value="MTERF"/>
</dbReference>
<comment type="similarity">
    <text evidence="1">Belongs to the mTERF family.</text>
</comment>
<dbReference type="InParanoid" id="A0A6J0PRK9"/>
<dbReference type="RefSeq" id="XP_019710586.1">
    <property type="nucleotide sequence ID" value="XM_019855027.2"/>
</dbReference>
<dbReference type="AlphaFoldDB" id="A0A6J0PRK9"/>
<organism evidence="4 5">
    <name type="scientific">Elaeis guineensis var. tenera</name>
    <name type="common">Oil palm</name>
    <dbReference type="NCBI Taxonomy" id="51953"/>
    <lineage>
        <taxon>Eukaryota</taxon>
        <taxon>Viridiplantae</taxon>
        <taxon>Streptophyta</taxon>
        <taxon>Embryophyta</taxon>
        <taxon>Tracheophyta</taxon>
        <taxon>Spermatophyta</taxon>
        <taxon>Magnoliopsida</taxon>
        <taxon>Liliopsida</taxon>
        <taxon>Arecaceae</taxon>
        <taxon>Arecoideae</taxon>
        <taxon>Cocoseae</taxon>
        <taxon>Elaeidinae</taxon>
        <taxon>Elaeis</taxon>
    </lineage>
</organism>
<keyword evidence="4" id="KW-1185">Reference proteome</keyword>
<keyword evidence="3" id="KW-0809">Transit peptide</keyword>
<keyword evidence="2" id="KW-0804">Transcription</keyword>
<gene>
    <name evidence="5" type="primary">LOC105058210</name>
</gene>
<dbReference type="Proteomes" id="UP000504607">
    <property type="component" value="Chromosome 15"/>
</dbReference>
<reference evidence="5" key="1">
    <citation type="submission" date="2025-08" db="UniProtKB">
        <authorList>
            <consortium name="RefSeq"/>
        </authorList>
    </citation>
    <scope>IDENTIFICATION</scope>
</reference>
<dbReference type="Pfam" id="PF02536">
    <property type="entry name" value="mTERF"/>
    <property type="match status" value="1"/>
</dbReference>
<dbReference type="SMART" id="SM00733">
    <property type="entry name" value="Mterf"/>
    <property type="match status" value="6"/>
</dbReference>
<dbReference type="RefSeq" id="XP_073105571.1">
    <property type="nucleotide sequence ID" value="XM_073249470.1"/>
</dbReference>
<keyword evidence="2" id="KW-0805">Transcription regulation</keyword>
<keyword evidence="2" id="KW-0806">Transcription termination</keyword>
<proteinExistence type="inferred from homology"/>
<dbReference type="FunFam" id="1.25.70.10:FF:000001">
    <property type="entry name" value="Mitochondrial transcription termination factor-like"/>
    <property type="match status" value="1"/>
</dbReference>
<dbReference type="GeneID" id="105058210"/>